<evidence type="ECO:0000256" key="5">
    <source>
        <dbReference type="SAM" id="MobiDB-lite"/>
    </source>
</evidence>
<protein>
    <submittedName>
        <fullName evidence="7">PCFT-like protein</fullName>
    </submittedName>
</protein>
<keyword evidence="3 6" id="KW-1133">Transmembrane helix</keyword>
<feature type="transmembrane region" description="Helical" evidence="6">
    <location>
        <begin position="180"/>
        <end position="201"/>
    </location>
</feature>
<accession>A0ABY7FG88</accession>
<organism evidence="7 8">
    <name type="scientific">Mya arenaria</name>
    <name type="common">Soft-shell clam</name>
    <dbReference type="NCBI Taxonomy" id="6604"/>
    <lineage>
        <taxon>Eukaryota</taxon>
        <taxon>Metazoa</taxon>
        <taxon>Spiralia</taxon>
        <taxon>Lophotrochozoa</taxon>
        <taxon>Mollusca</taxon>
        <taxon>Bivalvia</taxon>
        <taxon>Autobranchia</taxon>
        <taxon>Heteroconchia</taxon>
        <taxon>Euheterodonta</taxon>
        <taxon>Imparidentia</taxon>
        <taxon>Neoheterodontei</taxon>
        <taxon>Myida</taxon>
        <taxon>Myoidea</taxon>
        <taxon>Myidae</taxon>
        <taxon>Mya</taxon>
    </lineage>
</organism>
<feature type="transmembrane region" description="Helical" evidence="6">
    <location>
        <begin position="349"/>
        <end position="374"/>
    </location>
</feature>
<dbReference type="SUPFAM" id="SSF103473">
    <property type="entry name" value="MFS general substrate transporter"/>
    <property type="match status" value="1"/>
</dbReference>
<dbReference type="PANTHER" id="PTHR23507:SF1">
    <property type="entry name" value="FI18259P1-RELATED"/>
    <property type="match status" value="1"/>
</dbReference>
<dbReference type="PANTHER" id="PTHR23507">
    <property type="entry name" value="ZGC:174356"/>
    <property type="match status" value="1"/>
</dbReference>
<dbReference type="EMBL" id="CP111022">
    <property type="protein sequence ID" value="WAR20184.1"/>
    <property type="molecule type" value="Genomic_DNA"/>
</dbReference>
<dbReference type="InterPro" id="IPR036259">
    <property type="entry name" value="MFS_trans_sf"/>
</dbReference>
<comment type="subcellular location">
    <subcellularLocation>
        <location evidence="1">Membrane</location>
        <topology evidence="1">Multi-pass membrane protein</topology>
    </subcellularLocation>
</comment>
<keyword evidence="4 6" id="KW-0472">Membrane</keyword>
<feature type="transmembrane region" description="Helical" evidence="6">
    <location>
        <begin position="85"/>
        <end position="104"/>
    </location>
</feature>
<feature type="compositionally biased region" description="Basic and acidic residues" evidence="5">
    <location>
        <begin position="1"/>
        <end position="14"/>
    </location>
</feature>
<proteinExistence type="predicted"/>
<evidence type="ECO:0000256" key="4">
    <source>
        <dbReference type="ARBA" id="ARBA00023136"/>
    </source>
</evidence>
<feature type="compositionally biased region" description="Low complexity" evidence="5">
    <location>
        <begin position="23"/>
        <end position="34"/>
    </location>
</feature>
<name>A0ABY7FG88_MYAAR</name>
<feature type="region of interest" description="Disordered" evidence="5">
    <location>
        <begin position="1"/>
        <end position="41"/>
    </location>
</feature>
<dbReference type="Proteomes" id="UP001164746">
    <property type="component" value="Chromosome 11"/>
</dbReference>
<evidence type="ECO:0000256" key="3">
    <source>
        <dbReference type="ARBA" id="ARBA00022989"/>
    </source>
</evidence>
<evidence type="ECO:0000313" key="7">
    <source>
        <dbReference type="EMBL" id="WAR20184.1"/>
    </source>
</evidence>
<feature type="transmembrane region" description="Helical" evidence="6">
    <location>
        <begin position="325"/>
        <end position="343"/>
    </location>
</feature>
<evidence type="ECO:0000256" key="1">
    <source>
        <dbReference type="ARBA" id="ARBA00004141"/>
    </source>
</evidence>
<feature type="transmembrane region" description="Helical" evidence="6">
    <location>
        <begin position="149"/>
        <end position="168"/>
    </location>
</feature>
<evidence type="ECO:0000256" key="2">
    <source>
        <dbReference type="ARBA" id="ARBA00022692"/>
    </source>
</evidence>
<evidence type="ECO:0000256" key="6">
    <source>
        <dbReference type="SAM" id="Phobius"/>
    </source>
</evidence>
<reference evidence="7" key="1">
    <citation type="submission" date="2022-11" db="EMBL/GenBank/DDBJ databases">
        <title>Centuries of genome instability and evolution in soft-shell clam transmissible cancer (bioRxiv).</title>
        <authorList>
            <person name="Hart S.F.M."/>
            <person name="Yonemitsu M.A."/>
            <person name="Giersch R.M."/>
            <person name="Beal B.F."/>
            <person name="Arriagada G."/>
            <person name="Davis B.W."/>
            <person name="Ostrander E.A."/>
            <person name="Goff S.P."/>
            <person name="Metzger M.J."/>
        </authorList>
    </citation>
    <scope>NUCLEOTIDE SEQUENCE</scope>
    <source>
        <strain evidence="7">MELC-2E11</strain>
        <tissue evidence="7">Siphon/mantle</tissue>
    </source>
</reference>
<evidence type="ECO:0000313" key="8">
    <source>
        <dbReference type="Proteomes" id="UP001164746"/>
    </source>
</evidence>
<dbReference type="Gene3D" id="1.20.1250.20">
    <property type="entry name" value="MFS general substrate transporter like domains"/>
    <property type="match status" value="1"/>
</dbReference>
<keyword evidence="8" id="KW-1185">Reference proteome</keyword>
<gene>
    <name evidence="7" type="ORF">MAR_002022</name>
</gene>
<keyword evidence="2 6" id="KW-0812">Transmembrane</keyword>
<sequence>MTSEERRSLLHDFVTDTPPAGNTVTSPTGTVTPPAGDTVGPQFGDTVTPPAGDTVAPPKDTSTLITESTQTYVTPPATEFRKAHAMFLPVTLLIYVSVGIGYFTTQQWIQHYVKIKLGFTNDSMPGCNASKNSTRYKDFHEVERQTAQWSMYVTLAAAVPSIFATAIVSSYSDSVGRKFLFILFSGSTTIRLTLCSLAIYFKWDLIWIVVAIGLDGLTGSTHTSSSAAMAYLADLTSSGHHRTIALTINDGFHMLCVTLSLLVGGVFVQLVGTHRTSIEILYQLGQPFCWGADKIGVFSAARHATQGLAGIVFIVPLKRCMSESYIAAFSAFFNTGSFILEALAKSDIILFLGSLFASIVAVQCLCGVVASFLFSQIYRATVTVFHECI</sequence>
<feature type="transmembrane region" description="Helical" evidence="6">
    <location>
        <begin position="252"/>
        <end position="272"/>
    </location>
</feature>